<gene>
    <name evidence="2" type="ORF">METZ01_LOCUS458660</name>
</gene>
<evidence type="ECO:0000256" key="1">
    <source>
        <dbReference type="SAM" id="MobiDB-lite"/>
    </source>
</evidence>
<sequence>MDTAAIRVGDMRTVLVKELDPHNDKNHPARASSFSVNVMN</sequence>
<accession>A0A383AD49</accession>
<organism evidence="2">
    <name type="scientific">marine metagenome</name>
    <dbReference type="NCBI Taxonomy" id="408172"/>
    <lineage>
        <taxon>unclassified sequences</taxon>
        <taxon>metagenomes</taxon>
        <taxon>ecological metagenomes</taxon>
    </lineage>
</organism>
<protein>
    <submittedName>
        <fullName evidence="2">Uncharacterized protein</fullName>
    </submittedName>
</protein>
<evidence type="ECO:0000313" key="2">
    <source>
        <dbReference type="EMBL" id="SVE05806.1"/>
    </source>
</evidence>
<reference evidence="2" key="1">
    <citation type="submission" date="2018-05" db="EMBL/GenBank/DDBJ databases">
        <authorList>
            <person name="Lanie J.A."/>
            <person name="Ng W.-L."/>
            <person name="Kazmierczak K.M."/>
            <person name="Andrzejewski T.M."/>
            <person name="Davidsen T.M."/>
            <person name="Wayne K.J."/>
            <person name="Tettelin H."/>
            <person name="Glass J.I."/>
            <person name="Rusch D."/>
            <person name="Podicherti R."/>
            <person name="Tsui H.-C.T."/>
            <person name="Winkler M.E."/>
        </authorList>
    </citation>
    <scope>NUCLEOTIDE SEQUENCE</scope>
</reference>
<proteinExistence type="predicted"/>
<feature type="non-terminal residue" evidence="2">
    <location>
        <position position="40"/>
    </location>
</feature>
<feature type="region of interest" description="Disordered" evidence="1">
    <location>
        <begin position="20"/>
        <end position="40"/>
    </location>
</feature>
<dbReference type="AlphaFoldDB" id="A0A383AD49"/>
<dbReference type="EMBL" id="UINC01191257">
    <property type="protein sequence ID" value="SVE05806.1"/>
    <property type="molecule type" value="Genomic_DNA"/>
</dbReference>
<name>A0A383AD49_9ZZZZ</name>